<comment type="caution">
    <text evidence="1">The sequence shown here is derived from an EMBL/GenBank/DDBJ whole genome shotgun (WGS) entry which is preliminary data.</text>
</comment>
<gene>
    <name evidence="1" type="ORF">E4U03_04085</name>
</gene>
<dbReference type="AlphaFoldDB" id="A0A4Y9F6C7"/>
<evidence type="ECO:0000313" key="1">
    <source>
        <dbReference type="EMBL" id="TFU23143.1"/>
    </source>
</evidence>
<accession>A0A4Y9F6C7</accession>
<name>A0A4Y9F6C7_9MICC</name>
<organism evidence="1 2">
    <name type="scientific">Rothia nasimurium</name>
    <dbReference type="NCBI Taxonomy" id="85336"/>
    <lineage>
        <taxon>Bacteria</taxon>
        <taxon>Bacillati</taxon>
        <taxon>Actinomycetota</taxon>
        <taxon>Actinomycetes</taxon>
        <taxon>Micrococcales</taxon>
        <taxon>Micrococcaceae</taxon>
        <taxon>Rothia</taxon>
    </lineage>
</organism>
<dbReference type="RefSeq" id="WP_135011733.1">
    <property type="nucleotide sequence ID" value="NZ_JADGLK010000010.1"/>
</dbReference>
<dbReference type="Proteomes" id="UP000297951">
    <property type="component" value="Unassembled WGS sequence"/>
</dbReference>
<dbReference type="OrthoDB" id="9816550at2"/>
<dbReference type="EMBL" id="SPQC01000010">
    <property type="protein sequence ID" value="TFU23143.1"/>
    <property type="molecule type" value="Genomic_DNA"/>
</dbReference>
<dbReference type="Gene3D" id="2.60.120.260">
    <property type="entry name" value="Galactose-binding domain-like"/>
    <property type="match status" value="1"/>
</dbReference>
<protein>
    <submittedName>
        <fullName evidence="1">Uncharacterized protein</fullName>
    </submittedName>
</protein>
<reference evidence="1 2" key="1">
    <citation type="submission" date="2019-03" db="EMBL/GenBank/DDBJ databases">
        <title>Diversity of the mouse oral microbiome.</title>
        <authorList>
            <person name="Joseph S."/>
            <person name="Aduse-Opoku J."/>
            <person name="Curtis M."/>
            <person name="Wade W."/>
            <person name="Hashim A."/>
        </authorList>
    </citation>
    <scope>NUCLEOTIDE SEQUENCE [LARGE SCALE GENOMIC DNA]</scope>
    <source>
        <strain evidence="2">irhom_31</strain>
    </source>
</reference>
<evidence type="ECO:0000313" key="2">
    <source>
        <dbReference type="Proteomes" id="UP000297951"/>
    </source>
</evidence>
<proteinExistence type="predicted"/>
<sequence>MLASGDEWKIAFGLNAWQGLDSTWRATDYKYDTAKWYTTYSSVGWGEPRVATMYQFSSSAQPVSMMLRKELDLYLAAGQKLVLTTYVDDGMMIWVNGKEYTRQNLIWGALPTYTATRAADFGAARTTPLVIEIPASDLKQGKNSIAVMVNSNTKGAATTFDMIGEVR</sequence>